<organism evidence="1 2">
    <name type="scientific">Domibacillus epiphyticus</name>
    <dbReference type="NCBI Taxonomy" id="1714355"/>
    <lineage>
        <taxon>Bacteria</taxon>
        <taxon>Bacillati</taxon>
        <taxon>Bacillota</taxon>
        <taxon>Bacilli</taxon>
        <taxon>Bacillales</taxon>
        <taxon>Bacillaceae</taxon>
        <taxon>Domibacillus</taxon>
    </lineage>
</organism>
<dbReference type="InterPro" id="IPR027417">
    <property type="entry name" value="P-loop_NTPase"/>
</dbReference>
<sequence length="185" mass="21643">MKKIVFVSGASGAGKTTLCEILTSQVGPLYNDEIAGIDMDEVYKFVDRGFCSPHGDRLYKLARQNTGCLTNNFLKNRIHTVFIFGIEIYNKQRVNDVLDFVQMDEKTQVYHFTLTPPKKKIIERLIKRQNHVPRWFQMHFLEREYYYDAKWTIPIDNSHMTPHETLSIILEKIKSTNGIDYFTLS</sequence>
<dbReference type="Proteomes" id="UP000188613">
    <property type="component" value="Unassembled WGS sequence"/>
</dbReference>
<protein>
    <submittedName>
        <fullName evidence="1">Uncharacterized protein</fullName>
    </submittedName>
</protein>
<reference evidence="1 2" key="1">
    <citation type="submission" date="2016-12" db="EMBL/GenBank/DDBJ databases">
        <title>Domibacillus sp. SAB 38T whole genome sequencing.</title>
        <authorList>
            <person name="Verma A."/>
            <person name="Ojha A.K."/>
            <person name="Krishnamurthi S."/>
        </authorList>
    </citation>
    <scope>NUCLEOTIDE SEQUENCE [LARGE SCALE GENOMIC DNA]</scope>
    <source>
        <strain evidence="1 2">SAB 38</strain>
    </source>
</reference>
<gene>
    <name evidence="1" type="ORF">BTO28_12860</name>
</gene>
<dbReference type="OrthoDB" id="1649389at2"/>
<dbReference type="EMBL" id="MSFI01000021">
    <property type="protein sequence ID" value="OMP66345.1"/>
    <property type="molecule type" value="Genomic_DNA"/>
</dbReference>
<proteinExistence type="predicted"/>
<dbReference type="AlphaFoldDB" id="A0A1V2A5Q8"/>
<name>A0A1V2A5Q8_9BACI</name>
<dbReference type="SUPFAM" id="SSF52540">
    <property type="entry name" value="P-loop containing nucleoside triphosphate hydrolases"/>
    <property type="match status" value="1"/>
</dbReference>
<comment type="caution">
    <text evidence="1">The sequence shown here is derived from an EMBL/GenBank/DDBJ whole genome shotgun (WGS) entry which is preliminary data.</text>
</comment>
<dbReference type="Gene3D" id="3.40.50.300">
    <property type="entry name" value="P-loop containing nucleotide triphosphate hydrolases"/>
    <property type="match status" value="1"/>
</dbReference>
<dbReference type="RefSeq" id="WP_076766888.1">
    <property type="nucleotide sequence ID" value="NZ_MSFI01000021.1"/>
</dbReference>
<evidence type="ECO:0000313" key="1">
    <source>
        <dbReference type="EMBL" id="OMP66345.1"/>
    </source>
</evidence>
<evidence type="ECO:0000313" key="2">
    <source>
        <dbReference type="Proteomes" id="UP000188613"/>
    </source>
</evidence>
<accession>A0A1V2A5Q8</accession>
<keyword evidence="2" id="KW-1185">Reference proteome</keyword>